<feature type="transmembrane region" description="Helical" evidence="1">
    <location>
        <begin position="263"/>
        <end position="286"/>
    </location>
</feature>
<feature type="transmembrane region" description="Helical" evidence="1">
    <location>
        <begin position="338"/>
        <end position="363"/>
    </location>
</feature>
<dbReference type="InterPro" id="IPR014194">
    <property type="entry name" value="Spore_III_AE"/>
</dbReference>
<feature type="transmembrane region" description="Helical" evidence="1">
    <location>
        <begin position="229"/>
        <end position="251"/>
    </location>
</feature>
<feature type="chain" id="PRO_5043453504" evidence="2">
    <location>
        <begin position="32"/>
        <end position="451"/>
    </location>
</feature>
<name>A0AAW5BXB8_9FIRM</name>
<feature type="signal peptide" evidence="2">
    <location>
        <begin position="1"/>
        <end position="31"/>
    </location>
</feature>
<keyword evidence="2" id="KW-0732">Signal</keyword>
<dbReference type="Pfam" id="PF09546">
    <property type="entry name" value="Spore_III_AE"/>
    <property type="match status" value="1"/>
</dbReference>
<accession>A0AAW5BXB8</accession>
<dbReference type="EMBL" id="JAKNGE010000044">
    <property type="protein sequence ID" value="MCG4748820.1"/>
    <property type="molecule type" value="Genomic_DNA"/>
</dbReference>
<feature type="transmembrane region" description="Helical" evidence="1">
    <location>
        <begin position="196"/>
        <end position="217"/>
    </location>
</feature>
<dbReference type="AlphaFoldDB" id="A0AAW5BXB8"/>
<protein>
    <submittedName>
        <fullName evidence="3 4">Sporulation protein</fullName>
    </submittedName>
</protein>
<keyword evidence="5" id="KW-1185">Reference proteome</keyword>
<sequence length="451" mass="46759">MKRMGKWLKKGLAVLALSVLLSGAGAGAARASGDVAGTAWASGDVAGTAWASGDVAGAAWAAGDVAGAAQAAGTDMSGSPAVSGDPEEELTRGAEELGITQEMEGMQQFLNEVMGQHGGGMGDFSFWGLMKELVKGNLGGILGQVGAGIRNTLFSEVDKGGHMLFQVAAIGIIGAVFSNVSSVFKGGQISDAGFFVTYLLLFTCLAASFTASLQVAAQVLEQILEFMRLLMPAYFMSVAFSGGSMSALALYEGMLGGVTLIQWLCSTVLLSMVRIYVLMVLGSHVVKEALLSKLTELLEQAVGWSLKTLTGLVVGFHLIQAMILPYADAAGQAGMKRLIEIIPGLGQGAGAMAQMVLGSGVLIKNTIGAAAVVVLAVITVIPIIKLMVLMVLYQCVAAVMQPVCDKRIVSCVSGVSKGHKMLVQIVLYSMFLFMISIAITCASTNVNYFAS</sequence>
<organism evidence="3 6">
    <name type="scientific">Enterocloster aldenensis</name>
    <dbReference type="NCBI Taxonomy" id="358742"/>
    <lineage>
        <taxon>Bacteria</taxon>
        <taxon>Bacillati</taxon>
        <taxon>Bacillota</taxon>
        <taxon>Clostridia</taxon>
        <taxon>Lachnospirales</taxon>
        <taxon>Lachnospiraceae</taxon>
        <taxon>Enterocloster</taxon>
    </lineage>
</organism>
<evidence type="ECO:0000313" key="3">
    <source>
        <dbReference type="EMBL" id="MCG4748820.1"/>
    </source>
</evidence>
<dbReference type="Proteomes" id="UP001299608">
    <property type="component" value="Unassembled WGS sequence"/>
</dbReference>
<reference evidence="4" key="2">
    <citation type="submission" date="2020-02" db="EMBL/GenBank/DDBJ databases">
        <authorList>
            <person name="Littmann E."/>
            <person name="Sorbara M."/>
        </authorList>
    </citation>
    <scope>NUCLEOTIDE SEQUENCE</scope>
    <source>
        <strain evidence="4">MSK.1.17</strain>
    </source>
</reference>
<gene>
    <name evidence="4" type="ORF">G5B36_22765</name>
    <name evidence="3" type="ORF">L0N08_25725</name>
</gene>
<dbReference type="EMBL" id="JAAITT010000042">
    <property type="protein sequence ID" value="NSJ51511.1"/>
    <property type="molecule type" value="Genomic_DNA"/>
</dbReference>
<reference evidence="4 5" key="1">
    <citation type="journal article" date="2020" name="Cell Host Microbe">
        <title>Functional and Genomic Variation between Human-Derived Isolates of Lachnospiraceae Reveals Inter- and Intra-Species Diversity.</title>
        <authorList>
            <person name="Sorbara M.T."/>
            <person name="Littmann E.R."/>
            <person name="Fontana E."/>
            <person name="Moody T.U."/>
            <person name="Kohout C.E."/>
            <person name="Gjonbalaj M."/>
            <person name="Eaton V."/>
            <person name="Seok R."/>
            <person name="Leiner I.M."/>
            <person name="Pamer E.G."/>
        </authorList>
    </citation>
    <scope>NUCLEOTIDE SEQUENCE [LARGE SCALE GENOMIC DNA]</scope>
    <source>
        <strain evidence="4 5">MSK.1.17</strain>
    </source>
</reference>
<reference evidence="3" key="3">
    <citation type="submission" date="2022-01" db="EMBL/GenBank/DDBJ databases">
        <title>Collection of gut derived symbiotic bacterial strains cultured from healthy donors.</title>
        <authorList>
            <person name="Lin H."/>
            <person name="Kohout C."/>
            <person name="Waligurski E."/>
            <person name="Pamer E.G."/>
        </authorList>
    </citation>
    <scope>NUCLEOTIDE SEQUENCE</scope>
    <source>
        <strain evidence="3">DFI.6.55</strain>
    </source>
</reference>
<dbReference type="Proteomes" id="UP000669239">
    <property type="component" value="Unassembled WGS sequence"/>
</dbReference>
<comment type="caution">
    <text evidence="3">The sequence shown here is derived from an EMBL/GenBank/DDBJ whole genome shotgun (WGS) entry which is preliminary data.</text>
</comment>
<evidence type="ECO:0000256" key="1">
    <source>
        <dbReference type="SAM" id="Phobius"/>
    </source>
</evidence>
<feature type="transmembrane region" description="Helical" evidence="1">
    <location>
        <begin position="163"/>
        <end position="184"/>
    </location>
</feature>
<keyword evidence="1" id="KW-1133">Transmembrane helix</keyword>
<evidence type="ECO:0000313" key="4">
    <source>
        <dbReference type="EMBL" id="NSJ51511.1"/>
    </source>
</evidence>
<feature type="transmembrane region" description="Helical" evidence="1">
    <location>
        <begin position="425"/>
        <end position="450"/>
    </location>
</feature>
<evidence type="ECO:0000313" key="6">
    <source>
        <dbReference type="Proteomes" id="UP001299608"/>
    </source>
</evidence>
<feature type="transmembrane region" description="Helical" evidence="1">
    <location>
        <begin position="306"/>
        <end position="326"/>
    </location>
</feature>
<keyword evidence="1" id="KW-0812">Transmembrane</keyword>
<evidence type="ECO:0000313" key="5">
    <source>
        <dbReference type="Proteomes" id="UP000669239"/>
    </source>
</evidence>
<feature type="transmembrane region" description="Helical" evidence="1">
    <location>
        <begin position="369"/>
        <end position="393"/>
    </location>
</feature>
<evidence type="ECO:0000256" key="2">
    <source>
        <dbReference type="SAM" id="SignalP"/>
    </source>
</evidence>
<dbReference type="RefSeq" id="WP_165642866.1">
    <property type="nucleotide sequence ID" value="NZ_JAAITT010000042.1"/>
</dbReference>
<keyword evidence="1" id="KW-0472">Membrane</keyword>
<proteinExistence type="predicted"/>